<comment type="caution">
    <text evidence="2">The sequence shown here is derived from an EMBL/GenBank/DDBJ whole genome shotgun (WGS) entry which is preliminary data.</text>
</comment>
<dbReference type="AlphaFoldDB" id="A0A2J7Q2Z6"/>
<dbReference type="InParanoid" id="A0A2J7Q2Z6"/>
<proteinExistence type="predicted"/>
<evidence type="ECO:0000313" key="2">
    <source>
        <dbReference type="EMBL" id="PNF22947.1"/>
    </source>
</evidence>
<dbReference type="PANTHER" id="PTHR31997:SF1">
    <property type="entry name" value="AGAP003710-PA"/>
    <property type="match status" value="1"/>
</dbReference>
<keyword evidence="3" id="KW-1185">Reference proteome</keyword>
<reference evidence="2 3" key="1">
    <citation type="submission" date="2017-12" db="EMBL/GenBank/DDBJ databases">
        <title>Hemimetabolous genomes reveal molecular basis of termite eusociality.</title>
        <authorList>
            <person name="Harrison M.C."/>
            <person name="Jongepier E."/>
            <person name="Robertson H.M."/>
            <person name="Arning N."/>
            <person name="Bitard-Feildel T."/>
            <person name="Chao H."/>
            <person name="Childers C.P."/>
            <person name="Dinh H."/>
            <person name="Doddapaneni H."/>
            <person name="Dugan S."/>
            <person name="Gowin J."/>
            <person name="Greiner C."/>
            <person name="Han Y."/>
            <person name="Hu H."/>
            <person name="Hughes D.S.T."/>
            <person name="Huylmans A.-K."/>
            <person name="Kemena C."/>
            <person name="Kremer L.P.M."/>
            <person name="Lee S.L."/>
            <person name="Lopez-Ezquerra A."/>
            <person name="Mallet L."/>
            <person name="Monroy-Kuhn J.M."/>
            <person name="Moser A."/>
            <person name="Murali S.C."/>
            <person name="Muzny D.M."/>
            <person name="Otani S."/>
            <person name="Piulachs M.-D."/>
            <person name="Poelchau M."/>
            <person name="Qu J."/>
            <person name="Schaub F."/>
            <person name="Wada-Katsumata A."/>
            <person name="Worley K.C."/>
            <person name="Xie Q."/>
            <person name="Ylla G."/>
            <person name="Poulsen M."/>
            <person name="Gibbs R.A."/>
            <person name="Schal C."/>
            <person name="Richards S."/>
            <person name="Belles X."/>
            <person name="Korb J."/>
            <person name="Bornberg-Bauer E."/>
        </authorList>
    </citation>
    <scope>NUCLEOTIDE SEQUENCE [LARGE SCALE GENOMIC DNA]</scope>
    <source>
        <tissue evidence="2">Whole body</tissue>
    </source>
</reference>
<dbReference type="EMBL" id="NEVH01019075">
    <property type="protein sequence ID" value="PNF22947.1"/>
    <property type="molecule type" value="Genomic_DNA"/>
</dbReference>
<accession>A0A2J7Q2Z6</accession>
<evidence type="ECO:0000313" key="3">
    <source>
        <dbReference type="Proteomes" id="UP000235965"/>
    </source>
</evidence>
<gene>
    <name evidence="2" type="ORF">B7P43_G11680</name>
</gene>
<dbReference type="Proteomes" id="UP000235965">
    <property type="component" value="Unassembled WGS sequence"/>
</dbReference>
<dbReference type="InterPro" id="IPR039630">
    <property type="entry name" value="FAM149"/>
</dbReference>
<protein>
    <recommendedName>
        <fullName evidence="4">DUF3719 domain-containing protein</fullName>
    </recommendedName>
</protein>
<dbReference type="PANTHER" id="PTHR31997">
    <property type="entry name" value="AGAP003710-PA"/>
    <property type="match status" value="1"/>
</dbReference>
<feature type="region of interest" description="Disordered" evidence="1">
    <location>
        <begin position="457"/>
        <end position="480"/>
    </location>
</feature>
<organism evidence="2 3">
    <name type="scientific">Cryptotermes secundus</name>
    <dbReference type="NCBI Taxonomy" id="105785"/>
    <lineage>
        <taxon>Eukaryota</taxon>
        <taxon>Metazoa</taxon>
        <taxon>Ecdysozoa</taxon>
        <taxon>Arthropoda</taxon>
        <taxon>Hexapoda</taxon>
        <taxon>Insecta</taxon>
        <taxon>Pterygota</taxon>
        <taxon>Neoptera</taxon>
        <taxon>Polyneoptera</taxon>
        <taxon>Dictyoptera</taxon>
        <taxon>Blattodea</taxon>
        <taxon>Blattoidea</taxon>
        <taxon>Termitoidae</taxon>
        <taxon>Kalotermitidae</taxon>
        <taxon>Cryptotermitinae</taxon>
        <taxon>Cryptotermes</taxon>
    </lineage>
</organism>
<sequence length="610" mass="67814">MSLKPSRRSLHVVPKAKLGELQPLPEPVEEMAVEVEETPVSFHRERLLETHITASMLSALQLDGTASENSAPSLSREESFYDIFGFDSADDGDQGRSWQFSDGTESSGFGNSVTSFMSWSDDVEVETTRTVQELIDELERCFYGEESLNKLKKEVAEECFDWRSKFPHYRVRGAGIDFSSLQLQTPYKKIHVDDKVTSDEAVCVVLEDNGDSEEEEVIASHGSYQENLEPNDGCNRNDNSRPNTAEGSAVMCYTKDISTESLRQKVKDCVMEQLFSHVWSEVSRSLEPLLHLYSENISQQRPSNAASLQGQRRMNTPTLAAADIPFIPVSDICDSELNCMLSVSAKSVRCSARRALVSPMLELGLECDESVMSQLARTGVSVDPVKQPRESQIVSLPKPLSLHSANHVLGPTPTLESRGYHSAADRRTWPMLNRRLSSITSGRETFLRPLEEQQTVAAKVTTTSRQVSAPASPPSWSRYVTLPPIDRLDPRIKGLSSLHEPKIRSFEVSPKSRTSAKQKLQGLDSTHISKTRSPKASPKSKISSRTKISLLPAGSSGPISIQGIGLPKTDIAKQMLEIHEDLSFEKKNGIMSSAKDRRCKWNLRDHSHVN</sequence>
<dbReference type="EMBL" id="NEVH01019075">
    <property type="protein sequence ID" value="PNF22945.1"/>
    <property type="molecule type" value="Genomic_DNA"/>
</dbReference>
<name>A0A2J7Q2Z6_9NEOP</name>
<feature type="region of interest" description="Disordered" evidence="1">
    <location>
        <begin position="506"/>
        <end position="549"/>
    </location>
</feature>
<evidence type="ECO:0008006" key="4">
    <source>
        <dbReference type="Google" id="ProtNLM"/>
    </source>
</evidence>
<feature type="compositionally biased region" description="Polar residues" evidence="1">
    <location>
        <begin position="511"/>
        <end position="528"/>
    </location>
</feature>
<dbReference type="STRING" id="105785.A0A2J7Q2Z6"/>
<feature type="compositionally biased region" description="Polar residues" evidence="1">
    <location>
        <begin position="457"/>
        <end position="469"/>
    </location>
</feature>
<evidence type="ECO:0000256" key="1">
    <source>
        <dbReference type="SAM" id="MobiDB-lite"/>
    </source>
</evidence>
<dbReference type="OrthoDB" id="2134133at2759"/>
<feature type="compositionally biased region" description="Low complexity" evidence="1">
    <location>
        <begin position="534"/>
        <end position="543"/>
    </location>
</feature>